<dbReference type="CDD" id="cd00093">
    <property type="entry name" value="HTH_XRE"/>
    <property type="match status" value="1"/>
</dbReference>
<evidence type="ECO:0000313" key="2">
    <source>
        <dbReference type="EMBL" id="MBO1077766.1"/>
    </source>
</evidence>
<comment type="caution">
    <text evidence="2">The sequence shown here is derived from an EMBL/GenBank/DDBJ whole genome shotgun (WGS) entry which is preliminary data.</text>
</comment>
<feature type="domain" description="HTH cro/C1-type" evidence="1">
    <location>
        <begin position="13"/>
        <end position="67"/>
    </location>
</feature>
<protein>
    <submittedName>
        <fullName evidence="2">Helix-turn-helix transcriptional regulator</fullName>
    </submittedName>
</protein>
<dbReference type="RefSeq" id="WP_207415171.1">
    <property type="nucleotide sequence ID" value="NZ_CP061179.1"/>
</dbReference>
<dbReference type="Gene3D" id="1.10.260.40">
    <property type="entry name" value="lambda repressor-like DNA-binding domains"/>
    <property type="match status" value="1"/>
</dbReference>
<proteinExistence type="predicted"/>
<keyword evidence="3" id="KW-1185">Reference proteome</keyword>
<sequence length="133" mass="13916">MLDNTSTAVGKEIRHQRRVAGLTLKEVAARIGVTGVQLHRYETGTTGITTSRLVAIAQALGIRADVLLNAATQSGQGVHGANRAVGPVSDLTMLLEVFMTIRDPSHRDALMSVARMMSASALPHATCGAEGVA</sequence>
<evidence type="ECO:0000259" key="1">
    <source>
        <dbReference type="PROSITE" id="PS50943"/>
    </source>
</evidence>
<name>A0ABS3KN25_9PROT</name>
<reference evidence="2 3" key="1">
    <citation type="submission" date="2020-09" db="EMBL/GenBank/DDBJ databases">
        <title>Roseomonas.</title>
        <authorList>
            <person name="Zhu W."/>
        </authorList>
    </citation>
    <scope>NUCLEOTIDE SEQUENCE [LARGE SCALE GENOMIC DNA]</scope>
    <source>
        <strain evidence="2 3">573</strain>
    </source>
</reference>
<gene>
    <name evidence="2" type="ORF">IAI61_01895</name>
</gene>
<dbReference type="InterPro" id="IPR010982">
    <property type="entry name" value="Lambda_DNA-bd_dom_sf"/>
</dbReference>
<dbReference type="PROSITE" id="PS50943">
    <property type="entry name" value="HTH_CROC1"/>
    <property type="match status" value="1"/>
</dbReference>
<dbReference type="Proteomes" id="UP001518989">
    <property type="component" value="Unassembled WGS sequence"/>
</dbReference>
<dbReference type="Pfam" id="PF13560">
    <property type="entry name" value="HTH_31"/>
    <property type="match status" value="1"/>
</dbReference>
<evidence type="ECO:0000313" key="3">
    <source>
        <dbReference type="Proteomes" id="UP001518989"/>
    </source>
</evidence>
<accession>A0ABS3KN25</accession>
<dbReference type="SMART" id="SM00530">
    <property type="entry name" value="HTH_XRE"/>
    <property type="match status" value="1"/>
</dbReference>
<organism evidence="2 3">
    <name type="scientific">Roseomonas haemaphysalidis</name>
    <dbReference type="NCBI Taxonomy" id="2768162"/>
    <lineage>
        <taxon>Bacteria</taxon>
        <taxon>Pseudomonadati</taxon>
        <taxon>Pseudomonadota</taxon>
        <taxon>Alphaproteobacteria</taxon>
        <taxon>Acetobacterales</taxon>
        <taxon>Roseomonadaceae</taxon>
        <taxon>Roseomonas</taxon>
    </lineage>
</organism>
<dbReference type="SUPFAM" id="SSF47413">
    <property type="entry name" value="lambda repressor-like DNA-binding domains"/>
    <property type="match status" value="1"/>
</dbReference>
<dbReference type="EMBL" id="JACTNG010000001">
    <property type="protein sequence ID" value="MBO1077766.1"/>
    <property type="molecule type" value="Genomic_DNA"/>
</dbReference>
<dbReference type="InterPro" id="IPR001387">
    <property type="entry name" value="Cro/C1-type_HTH"/>
</dbReference>